<reference evidence="3 4" key="1">
    <citation type="journal article" date="2019" name="Int. J. Syst. Evol. Microbiol.">
        <title>The Global Catalogue of Microorganisms (GCM) 10K type strain sequencing project: providing services to taxonomists for standard genome sequencing and annotation.</title>
        <authorList>
            <consortium name="The Broad Institute Genomics Platform"/>
            <consortium name="The Broad Institute Genome Sequencing Center for Infectious Disease"/>
            <person name="Wu L."/>
            <person name="Ma J."/>
        </authorList>
    </citation>
    <scope>NUCLEOTIDE SEQUENCE [LARGE SCALE GENOMIC DNA]</scope>
    <source>
        <strain evidence="3 4">JCM 12140</strain>
    </source>
</reference>
<protein>
    <submittedName>
        <fullName evidence="3">Uncharacterized protein</fullName>
    </submittedName>
</protein>
<name>A0ABN1ZC86_9MICO</name>
<keyword evidence="4" id="KW-1185">Reference proteome</keyword>
<organism evidence="3 4">
    <name type="scientific">Curtobacterium herbarum</name>
    <dbReference type="NCBI Taxonomy" id="150122"/>
    <lineage>
        <taxon>Bacteria</taxon>
        <taxon>Bacillati</taxon>
        <taxon>Actinomycetota</taxon>
        <taxon>Actinomycetes</taxon>
        <taxon>Micrococcales</taxon>
        <taxon>Microbacteriaceae</taxon>
        <taxon>Curtobacterium</taxon>
    </lineage>
</organism>
<keyword evidence="2" id="KW-0732">Signal</keyword>
<proteinExistence type="predicted"/>
<accession>A0ABN1ZC86</accession>
<sequence length="201" mass="20319">MRVPSRLLFAVGMVVLSVGAVAAPANAVARAVSPPAPSAAGGVVTVCPGVRLNLDDPSGKPLPIAEQQSSINALSYRCDHPGQSSSVISAPAGAGSRGATPDASIGKNGGEVLMHIQVAPGDLRLSASANSMSYGTHRTLSCDYSIGGGTYQSCGRASGPGTYLLTRTDEFCPVPGERVDGIAEIAWGSVAYYDDASAITQ</sequence>
<evidence type="ECO:0000313" key="3">
    <source>
        <dbReference type="EMBL" id="GAA1493202.1"/>
    </source>
</evidence>
<evidence type="ECO:0000256" key="1">
    <source>
        <dbReference type="SAM" id="MobiDB-lite"/>
    </source>
</evidence>
<dbReference type="EMBL" id="BAAAJX010000005">
    <property type="protein sequence ID" value="GAA1493202.1"/>
    <property type="molecule type" value="Genomic_DNA"/>
</dbReference>
<dbReference type="Proteomes" id="UP001501742">
    <property type="component" value="Unassembled WGS sequence"/>
</dbReference>
<feature type="region of interest" description="Disordered" evidence="1">
    <location>
        <begin position="82"/>
        <end position="101"/>
    </location>
</feature>
<gene>
    <name evidence="3" type="ORF">GCM10009627_15480</name>
</gene>
<feature type="signal peptide" evidence="2">
    <location>
        <begin position="1"/>
        <end position="22"/>
    </location>
</feature>
<feature type="chain" id="PRO_5045042320" evidence="2">
    <location>
        <begin position="23"/>
        <end position="201"/>
    </location>
</feature>
<comment type="caution">
    <text evidence="3">The sequence shown here is derived from an EMBL/GenBank/DDBJ whole genome shotgun (WGS) entry which is preliminary data.</text>
</comment>
<evidence type="ECO:0000256" key="2">
    <source>
        <dbReference type="SAM" id="SignalP"/>
    </source>
</evidence>
<evidence type="ECO:0000313" key="4">
    <source>
        <dbReference type="Proteomes" id="UP001501742"/>
    </source>
</evidence>